<name>A0A6C0ANX2_9ZZZZ</name>
<accession>A0A6C0ANX2</accession>
<dbReference type="EMBL" id="MN740758">
    <property type="protein sequence ID" value="QHS81458.1"/>
    <property type="molecule type" value="Genomic_DNA"/>
</dbReference>
<sequence>MSCPVKQQTTTRNKYDDFHQVDDNRISTYAGRYQLNAPAARCPTVFPANATIRLQQSGASWPERQWRTDVETDLKGIGRFSSRIKCDGPLYNPATNMMNHVPLQNATDEVVPMTFARLVDPPCTLRATGWNRFDTVFHNPQETFETPFDFFIPSRNIDKELYNTHRGPACGSMH</sequence>
<evidence type="ECO:0000313" key="1">
    <source>
        <dbReference type="EMBL" id="QHS81458.1"/>
    </source>
</evidence>
<proteinExistence type="predicted"/>
<dbReference type="AlphaFoldDB" id="A0A6C0ANX2"/>
<organism evidence="1">
    <name type="scientific">viral metagenome</name>
    <dbReference type="NCBI Taxonomy" id="1070528"/>
    <lineage>
        <taxon>unclassified sequences</taxon>
        <taxon>metagenomes</taxon>
        <taxon>organismal metagenomes</taxon>
    </lineage>
</organism>
<protein>
    <submittedName>
        <fullName evidence="1">Uncharacterized protein</fullName>
    </submittedName>
</protein>
<reference evidence="1" key="1">
    <citation type="journal article" date="2020" name="Nature">
        <title>Giant virus diversity and host interactions through global metagenomics.</title>
        <authorList>
            <person name="Schulz F."/>
            <person name="Roux S."/>
            <person name="Paez-Espino D."/>
            <person name="Jungbluth S."/>
            <person name="Walsh D.A."/>
            <person name="Denef V.J."/>
            <person name="McMahon K.D."/>
            <person name="Konstantinidis K.T."/>
            <person name="Eloe-Fadrosh E.A."/>
            <person name="Kyrpides N.C."/>
            <person name="Woyke T."/>
        </authorList>
    </citation>
    <scope>NUCLEOTIDE SEQUENCE</scope>
    <source>
        <strain evidence="1">GVMAG-S-1101164-72</strain>
    </source>
</reference>